<name>A0ABN0SZI2_9FIRM</name>
<proteinExistence type="predicted"/>
<protein>
    <submittedName>
        <fullName evidence="1">Uncharacterized protein</fullName>
    </submittedName>
</protein>
<organism evidence="1 2">
    <name type="scientific">Selenomonas dianae</name>
    <dbReference type="NCBI Taxonomy" id="135079"/>
    <lineage>
        <taxon>Bacteria</taxon>
        <taxon>Bacillati</taxon>
        <taxon>Bacillota</taxon>
        <taxon>Negativicutes</taxon>
        <taxon>Selenomonadales</taxon>
        <taxon>Selenomonadaceae</taxon>
        <taxon>Selenomonas</taxon>
    </lineage>
</organism>
<gene>
    <name evidence="1" type="ORF">GCM10008919_08450</name>
</gene>
<accession>A0ABN0SZI2</accession>
<keyword evidence="2" id="KW-1185">Reference proteome</keyword>
<reference evidence="1 2" key="1">
    <citation type="journal article" date="2019" name="Int. J. Syst. Evol. Microbiol.">
        <title>The Global Catalogue of Microorganisms (GCM) 10K type strain sequencing project: providing services to taxonomists for standard genome sequencing and annotation.</title>
        <authorList>
            <consortium name="The Broad Institute Genomics Platform"/>
            <consortium name="The Broad Institute Genome Sequencing Center for Infectious Disease"/>
            <person name="Wu L."/>
            <person name="Ma J."/>
        </authorList>
    </citation>
    <scope>NUCLEOTIDE SEQUENCE [LARGE SCALE GENOMIC DNA]</scope>
    <source>
        <strain evidence="1 2">JCM 8542</strain>
    </source>
</reference>
<comment type="caution">
    <text evidence="1">The sequence shown here is derived from an EMBL/GenBank/DDBJ whole genome shotgun (WGS) entry which is preliminary data.</text>
</comment>
<sequence length="60" mass="7060">MHVGMMRSARGTFHIIDTGDVETYLIFRANLDALLWERINIADKLSRFYHSDLTSFRTKK</sequence>
<dbReference type="EMBL" id="BAAACR010000005">
    <property type="protein sequence ID" value="GAA0207523.1"/>
    <property type="molecule type" value="Genomic_DNA"/>
</dbReference>
<evidence type="ECO:0000313" key="1">
    <source>
        <dbReference type="EMBL" id="GAA0207523.1"/>
    </source>
</evidence>
<evidence type="ECO:0000313" key="2">
    <source>
        <dbReference type="Proteomes" id="UP001500399"/>
    </source>
</evidence>
<dbReference type="Proteomes" id="UP001500399">
    <property type="component" value="Unassembled WGS sequence"/>
</dbReference>